<protein>
    <recommendedName>
        <fullName evidence="6">MYND-type domain-containing protein</fullName>
    </recommendedName>
</protein>
<evidence type="ECO:0000256" key="2">
    <source>
        <dbReference type="ARBA" id="ARBA00022771"/>
    </source>
</evidence>
<dbReference type="Proteomes" id="UP000054097">
    <property type="component" value="Unassembled WGS sequence"/>
</dbReference>
<name>A0A0C2WJH0_SERVB</name>
<keyword evidence="3" id="KW-0862">Zinc</keyword>
<proteinExistence type="predicted"/>
<dbReference type="SUPFAM" id="SSF144232">
    <property type="entry name" value="HIT/MYND zinc finger-like"/>
    <property type="match status" value="1"/>
</dbReference>
<dbReference type="InterPro" id="IPR027974">
    <property type="entry name" value="DUF4470"/>
</dbReference>
<accession>A0A0C2WJH0</accession>
<evidence type="ECO:0000256" key="1">
    <source>
        <dbReference type="ARBA" id="ARBA00022723"/>
    </source>
</evidence>
<feature type="domain" description="MYND-type" evidence="6">
    <location>
        <begin position="111"/>
        <end position="155"/>
    </location>
</feature>
<sequence>MDKRATMKESKEKLSKMTTDEEKLAFLLETMMTLRASPKAGPPETMMTGRTQPPTKKTSKKDEKDVSSIVFDLAAEHNLTSQFTASLTERMLSGPLPGEDPWTGPVTFIPCANVDPDLHEKCPKVGTLACANCRLVLYYSQACQKTHWKRHKQDCKYHLNLKDWEPAWLREGRDPTFSMPQQSQSAFNLMSGHGAVGMGKRLWGNVPAIDLLNLKKNEGLNYMEDLSLCFAASGDLRNVLLTVNSIPLDYQGRLSIVMNDLEPRVALRNLLILLVLLEIEEKALATDVALHLWYSAFMPSEYEARILPAVNAGLKRIEDYLDATSSEPDITKNTRLELNWGHETHAELLSFIQQIEKKKPDIGIASNELLNVMFASHQIDYYDRYHCKLRPAHRIALREYRSFGLVLPFGAANAHFNTPNKTLFTETGQWIQNDMLYPIGGWDLAEVTSFGASRGATPQDIFGCLYFYLSDQLLKFKERLGALKITFHLADVNCRELASVIKASSLEAGTASTNHPAKKELPREFDRIDVSNTVDDNYVGLEQTLSAWSDLLKSQNPHSTLLAYSMNWIWEEPKGNPENDRKAFSRISGQLVQENRFDHVSRNNMLSQWSPLIMVIKDAVNAMYENSKSFQEYLKKRGVSGTATSQGLRLKAKHTIVPKRHFIPLDAPLSTLPSFANNEEWYEAICLSRHGFFTRFMEFSLA</sequence>
<dbReference type="HOGENOM" id="CLU_018400_1_0_1"/>
<dbReference type="Pfam" id="PF01753">
    <property type="entry name" value="zf-MYND"/>
    <property type="match status" value="1"/>
</dbReference>
<feature type="region of interest" description="Disordered" evidence="5">
    <location>
        <begin position="35"/>
        <end position="63"/>
    </location>
</feature>
<dbReference type="OrthoDB" id="5282002at2759"/>
<evidence type="ECO:0000256" key="4">
    <source>
        <dbReference type="PROSITE-ProRule" id="PRU00134"/>
    </source>
</evidence>
<dbReference type="EMBL" id="KN824306">
    <property type="protein sequence ID" value="KIM26483.1"/>
    <property type="molecule type" value="Genomic_DNA"/>
</dbReference>
<dbReference type="Gene3D" id="6.10.140.2220">
    <property type="match status" value="1"/>
</dbReference>
<dbReference type="AlphaFoldDB" id="A0A0C2WJH0"/>
<evidence type="ECO:0000256" key="3">
    <source>
        <dbReference type="ARBA" id="ARBA00022833"/>
    </source>
</evidence>
<evidence type="ECO:0000259" key="6">
    <source>
        <dbReference type="PROSITE" id="PS50865"/>
    </source>
</evidence>
<evidence type="ECO:0000313" key="7">
    <source>
        <dbReference type="EMBL" id="KIM26483.1"/>
    </source>
</evidence>
<dbReference type="GO" id="GO:0008270">
    <property type="term" value="F:zinc ion binding"/>
    <property type="evidence" value="ECO:0007669"/>
    <property type="project" value="UniProtKB-KW"/>
</dbReference>
<gene>
    <name evidence="7" type="ORF">M408DRAFT_330621</name>
</gene>
<reference evidence="7 8" key="1">
    <citation type="submission" date="2014-04" db="EMBL/GenBank/DDBJ databases">
        <authorList>
            <consortium name="DOE Joint Genome Institute"/>
            <person name="Kuo A."/>
            <person name="Zuccaro A."/>
            <person name="Kohler A."/>
            <person name="Nagy L.G."/>
            <person name="Floudas D."/>
            <person name="Copeland A."/>
            <person name="Barry K.W."/>
            <person name="Cichocki N."/>
            <person name="Veneault-Fourrey C."/>
            <person name="LaButti K."/>
            <person name="Lindquist E.A."/>
            <person name="Lipzen A."/>
            <person name="Lundell T."/>
            <person name="Morin E."/>
            <person name="Murat C."/>
            <person name="Sun H."/>
            <person name="Tunlid A."/>
            <person name="Henrissat B."/>
            <person name="Grigoriev I.V."/>
            <person name="Hibbett D.S."/>
            <person name="Martin F."/>
            <person name="Nordberg H.P."/>
            <person name="Cantor M.N."/>
            <person name="Hua S.X."/>
        </authorList>
    </citation>
    <scope>NUCLEOTIDE SEQUENCE [LARGE SCALE GENOMIC DNA]</scope>
    <source>
        <strain evidence="7 8">MAFF 305830</strain>
    </source>
</reference>
<dbReference type="PROSITE" id="PS50865">
    <property type="entry name" value="ZF_MYND_2"/>
    <property type="match status" value="1"/>
</dbReference>
<organism evidence="7 8">
    <name type="scientific">Serendipita vermifera MAFF 305830</name>
    <dbReference type="NCBI Taxonomy" id="933852"/>
    <lineage>
        <taxon>Eukaryota</taxon>
        <taxon>Fungi</taxon>
        <taxon>Dikarya</taxon>
        <taxon>Basidiomycota</taxon>
        <taxon>Agaricomycotina</taxon>
        <taxon>Agaricomycetes</taxon>
        <taxon>Sebacinales</taxon>
        <taxon>Serendipitaceae</taxon>
        <taxon>Serendipita</taxon>
    </lineage>
</organism>
<keyword evidence="2 4" id="KW-0863">Zinc-finger</keyword>
<keyword evidence="1" id="KW-0479">Metal-binding</keyword>
<dbReference type="Pfam" id="PF14737">
    <property type="entry name" value="DUF4470"/>
    <property type="match status" value="1"/>
</dbReference>
<reference evidence="8" key="2">
    <citation type="submission" date="2015-01" db="EMBL/GenBank/DDBJ databases">
        <title>Evolutionary Origins and Diversification of the Mycorrhizal Mutualists.</title>
        <authorList>
            <consortium name="DOE Joint Genome Institute"/>
            <consortium name="Mycorrhizal Genomics Consortium"/>
            <person name="Kohler A."/>
            <person name="Kuo A."/>
            <person name="Nagy L.G."/>
            <person name="Floudas D."/>
            <person name="Copeland A."/>
            <person name="Barry K.W."/>
            <person name="Cichocki N."/>
            <person name="Veneault-Fourrey C."/>
            <person name="LaButti K."/>
            <person name="Lindquist E.A."/>
            <person name="Lipzen A."/>
            <person name="Lundell T."/>
            <person name="Morin E."/>
            <person name="Murat C."/>
            <person name="Riley R."/>
            <person name="Ohm R."/>
            <person name="Sun H."/>
            <person name="Tunlid A."/>
            <person name="Henrissat B."/>
            <person name="Grigoriev I.V."/>
            <person name="Hibbett D.S."/>
            <person name="Martin F."/>
        </authorList>
    </citation>
    <scope>NUCLEOTIDE SEQUENCE [LARGE SCALE GENOMIC DNA]</scope>
    <source>
        <strain evidence="8">MAFF 305830</strain>
    </source>
</reference>
<evidence type="ECO:0000256" key="5">
    <source>
        <dbReference type="SAM" id="MobiDB-lite"/>
    </source>
</evidence>
<keyword evidence="8" id="KW-1185">Reference proteome</keyword>
<evidence type="ECO:0000313" key="8">
    <source>
        <dbReference type="Proteomes" id="UP000054097"/>
    </source>
</evidence>
<dbReference type="STRING" id="933852.A0A0C2WJH0"/>
<dbReference type="InterPro" id="IPR002893">
    <property type="entry name" value="Znf_MYND"/>
</dbReference>